<dbReference type="RefSeq" id="WP_322459401.1">
    <property type="nucleotide sequence ID" value="NZ_WNVC01001248.1"/>
</dbReference>
<protein>
    <submittedName>
        <fullName evidence="2">Nucleotide pyrophosphohydrolase</fullName>
    </submittedName>
</protein>
<dbReference type="InterPro" id="IPR014777">
    <property type="entry name" value="4pyrrole_Mease_sub1"/>
</dbReference>
<sequence>MIKIIGLGPGAPEALTIGAVKALEEGKNIYFRTEKHPTVDYLKGKIKEFKTYDNYYEISDSFDEVYENIAKDIVSKYLDTKEMIYAVPG</sequence>
<accession>A0AAW9IHM9</accession>
<dbReference type="Pfam" id="PF00590">
    <property type="entry name" value="TP_methylase"/>
    <property type="match status" value="1"/>
</dbReference>
<evidence type="ECO:0000313" key="2">
    <source>
        <dbReference type="EMBL" id="MDZ5001300.1"/>
    </source>
</evidence>
<gene>
    <name evidence="2" type="ORF">GNF79_20040</name>
</gene>
<feature type="non-terminal residue" evidence="2">
    <location>
        <position position="89"/>
    </location>
</feature>
<dbReference type="InterPro" id="IPR000878">
    <property type="entry name" value="4pyrrol_Mease"/>
</dbReference>
<evidence type="ECO:0000259" key="1">
    <source>
        <dbReference type="Pfam" id="PF00590"/>
    </source>
</evidence>
<dbReference type="EMBL" id="WNVC01001248">
    <property type="protein sequence ID" value="MDZ5001300.1"/>
    <property type="molecule type" value="Genomic_DNA"/>
</dbReference>
<organism evidence="2 3">
    <name type="scientific">Clostridium perfringens</name>
    <dbReference type="NCBI Taxonomy" id="1502"/>
    <lineage>
        <taxon>Bacteria</taxon>
        <taxon>Bacillati</taxon>
        <taxon>Bacillota</taxon>
        <taxon>Clostridia</taxon>
        <taxon>Eubacteriales</taxon>
        <taxon>Clostridiaceae</taxon>
        <taxon>Clostridium</taxon>
    </lineage>
</organism>
<dbReference type="SUPFAM" id="SSF53790">
    <property type="entry name" value="Tetrapyrrole methylase"/>
    <property type="match status" value="1"/>
</dbReference>
<comment type="caution">
    <text evidence="2">The sequence shown here is derived from an EMBL/GenBank/DDBJ whole genome shotgun (WGS) entry which is preliminary data.</text>
</comment>
<dbReference type="GO" id="GO:0008168">
    <property type="term" value="F:methyltransferase activity"/>
    <property type="evidence" value="ECO:0007669"/>
    <property type="project" value="InterPro"/>
</dbReference>
<proteinExistence type="predicted"/>
<reference evidence="2" key="1">
    <citation type="submission" date="2019-11" db="EMBL/GenBank/DDBJ databases">
        <title>Characterization of Clostridium perfringens isolates from swine manure treated agricultural soils.</title>
        <authorList>
            <person name="Wushke S.T."/>
        </authorList>
    </citation>
    <scope>NUCLEOTIDE SEQUENCE</scope>
    <source>
        <strain evidence="2">X26</strain>
    </source>
</reference>
<evidence type="ECO:0000313" key="3">
    <source>
        <dbReference type="Proteomes" id="UP001291306"/>
    </source>
</evidence>
<dbReference type="InterPro" id="IPR035996">
    <property type="entry name" value="4pyrrol_Methylase_sf"/>
</dbReference>
<dbReference type="AlphaFoldDB" id="A0AAW9IHM9"/>
<dbReference type="Gene3D" id="3.40.1010.10">
    <property type="entry name" value="Cobalt-precorrin-4 Transmethylase, Domain 1"/>
    <property type="match status" value="1"/>
</dbReference>
<dbReference type="Proteomes" id="UP001291306">
    <property type="component" value="Unassembled WGS sequence"/>
</dbReference>
<name>A0AAW9IHM9_CLOPF</name>
<feature type="domain" description="Tetrapyrrole methylase" evidence="1">
    <location>
        <begin position="2"/>
        <end position="89"/>
    </location>
</feature>